<dbReference type="OrthoDB" id="9797506at2"/>
<accession>A0A1W2G7Z9</accession>
<name>A0A1W2G7Z9_REIFA</name>
<sequence length="334" mass="36605">MNWNNKLLILAICLNLVNTGCSEEEDTMDETTAIGDYTGTGSVTQGLGTTTVSNLFPDGQRIAATGTITASDDTEWILPAEVNFTDDSFPFASDLSNSYGNSYNSASEALAALDGSDIIEIDGSGEVITGFIFADNYFELYVNGEPVGKDAVPFTDFNSHIVRFRVERPFTLAMKLVDWEENLGLGSEKQATDYHAGDGGMVAFFQDEQAATIAITNSTWKAQTYYIAPVQDLSCLSEDGQARLSSSCSTADAEDGSDFYGVHWELPSDWMKESFDDSEWPSATTYTNNEIGVDNKESYTNFTDIFDKPADDAEFIWSSNVVLDNEVLVRYTVD</sequence>
<keyword evidence="2" id="KW-1185">Reference proteome</keyword>
<protein>
    <submittedName>
        <fullName evidence="1">Uncharacterized protein</fullName>
    </submittedName>
</protein>
<dbReference type="AlphaFoldDB" id="A0A1W2G7Z9"/>
<dbReference type="Gene3D" id="2.60.120.260">
    <property type="entry name" value="Galactose-binding domain-like"/>
    <property type="match status" value="1"/>
</dbReference>
<gene>
    <name evidence="1" type="ORF">SAMN04488029_1160</name>
</gene>
<proteinExistence type="predicted"/>
<organism evidence="1 2">
    <name type="scientific">Reichenbachiella faecimaris</name>
    <dbReference type="NCBI Taxonomy" id="692418"/>
    <lineage>
        <taxon>Bacteria</taxon>
        <taxon>Pseudomonadati</taxon>
        <taxon>Bacteroidota</taxon>
        <taxon>Cytophagia</taxon>
        <taxon>Cytophagales</taxon>
        <taxon>Reichenbachiellaceae</taxon>
        <taxon>Reichenbachiella</taxon>
    </lineage>
</organism>
<dbReference type="STRING" id="692418.SAMN04488029_1160"/>
<reference evidence="1 2" key="1">
    <citation type="submission" date="2017-04" db="EMBL/GenBank/DDBJ databases">
        <authorList>
            <person name="Afonso C.L."/>
            <person name="Miller P.J."/>
            <person name="Scott M.A."/>
            <person name="Spackman E."/>
            <person name="Goraichik I."/>
            <person name="Dimitrov K.M."/>
            <person name="Suarez D.L."/>
            <person name="Swayne D.E."/>
        </authorList>
    </citation>
    <scope>NUCLEOTIDE SEQUENCE [LARGE SCALE GENOMIC DNA]</scope>
    <source>
        <strain evidence="1 2">DSM 26133</strain>
    </source>
</reference>
<dbReference type="EMBL" id="FWYF01000001">
    <property type="protein sequence ID" value="SMD32809.1"/>
    <property type="molecule type" value="Genomic_DNA"/>
</dbReference>
<dbReference type="RefSeq" id="WP_084371450.1">
    <property type="nucleotide sequence ID" value="NZ_FWYF01000001.1"/>
</dbReference>
<dbReference type="Proteomes" id="UP000192472">
    <property type="component" value="Unassembled WGS sequence"/>
</dbReference>
<evidence type="ECO:0000313" key="1">
    <source>
        <dbReference type="EMBL" id="SMD32809.1"/>
    </source>
</evidence>
<evidence type="ECO:0000313" key="2">
    <source>
        <dbReference type="Proteomes" id="UP000192472"/>
    </source>
</evidence>